<dbReference type="PROSITE" id="PS50040">
    <property type="entry name" value="EF1G_C"/>
    <property type="match status" value="1"/>
</dbReference>
<dbReference type="InterPro" id="IPR048197">
    <property type="entry name" value="Papain_inhib"/>
</dbReference>
<name>A0A4U5MD93_STECR</name>
<dbReference type="SUPFAM" id="SSF50685">
    <property type="entry name" value="Barwin-like endoglucanases"/>
    <property type="match status" value="1"/>
</dbReference>
<dbReference type="PANTHER" id="PTHR31836">
    <property type="match status" value="1"/>
</dbReference>
<organism evidence="4 5">
    <name type="scientific">Steinernema carpocapsae</name>
    <name type="common">Entomopathogenic nematode</name>
    <dbReference type="NCBI Taxonomy" id="34508"/>
    <lineage>
        <taxon>Eukaryota</taxon>
        <taxon>Metazoa</taxon>
        <taxon>Ecdysozoa</taxon>
        <taxon>Nematoda</taxon>
        <taxon>Chromadorea</taxon>
        <taxon>Rhabditida</taxon>
        <taxon>Tylenchina</taxon>
        <taxon>Panagrolaimomorpha</taxon>
        <taxon>Strongyloidoidea</taxon>
        <taxon>Steinernematidae</taxon>
        <taxon>Steinernema</taxon>
    </lineage>
</organism>
<accession>A0A4U5MD93</accession>
<proteinExistence type="predicted"/>
<keyword evidence="5" id="KW-1185">Reference proteome</keyword>
<dbReference type="InterPro" id="IPR001662">
    <property type="entry name" value="EF1B_G_C"/>
</dbReference>
<dbReference type="EMBL" id="AZBU02000008">
    <property type="protein sequence ID" value="TKR67117.1"/>
    <property type="molecule type" value="Genomic_DNA"/>
</dbReference>
<evidence type="ECO:0000256" key="2">
    <source>
        <dbReference type="PROSITE-ProRule" id="PRU00519"/>
    </source>
</evidence>
<dbReference type="GO" id="GO:0004867">
    <property type="term" value="F:serine-type endopeptidase inhibitor activity"/>
    <property type="evidence" value="ECO:0007669"/>
    <property type="project" value="InterPro"/>
</dbReference>
<gene>
    <name evidence="4" type="ORF">L596_023319</name>
</gene>
<keyword evidence="1" id="KW-0732">Signal</keyword>
<protein>
    <recommendedName>
        <fullName evidence="3">EF-1-gamma C-terminal domain-containing protein</fullName>
    </recommendedName>
</protein>
<reference evidence="4 5" key="2">
    <citation type="journal article" date="2019" name="G3 (Bethesda)">
        <title>Hybrid Assembly of the Genome of the Entomopathogenic Nematode Steinernema carpocapsae Identifies the X-Chromosome.</title>
        <authorList>
            <person name="Serra L."/>
            <person name="Macchietto M."/>
            <person name="Macias-Munoz A."/>
            <person name="McGill C.J."/>
            <person name="Rodriguez I.M."/>
            <person name="Rodriguez B."/>
            <person name="Murad R."/>
            <person name="Mortazavi A."/>
        </authorList>
    </citation>
    <scope>NUCLEOTIDE SEQUENCE [LARGE SCALE GENOMIC DNA]</scope>
    <source>
        <strain evidence="4 5">ALL</strain>
    </source>
</reference>
<dbReference type="AlphaFoldDB" id="A0A4U5MD93"/>
<evidence type="ECO:0000259" key="3">
    <source>
        <dbReference type="PROSITE" id="PS50040"/>
    </source>
</evidence>
<dbReference type="InterPro" id="IPR036908">
    <property type="entry name" value="RlpA-like_sf"/>
</dbReference>
<dbReference type="Gene3D" id="2.40.40.10">
    <property type="entry name" value="RlpA-like domain"/>
    <property type="match status" value="1"/>
</dbReference>
<evidence type="ECO:0000313" key="4">
    <source>
        <dbReference type="EMBL" id="TKR67117.1"/>
    </source>
</evidence>
<dbReference type="PANTHER" id="PTHR31836:SF28">
    <property type="entry name" value="SRCR DOMAIN-CONTAINING PROTEIN-RELATED"/>
    <property type="match status" value="1"/>
</dbReference>
<reference evidence="4 5" key="1">
    <citation type="journal article" date="2015" name="Genome Biol.">
        <title>Comparative genomics of Steinernema reveals deeply conserved gene regulatory networks.</title>
        <authorList>
            <person name="Dillman A.R."/>
            <person name="Macchietto M."/>
            <person name="Porter C.F."/>
            <person name="Rogers A."/>
            <person name="Williams B."/>
            <person name="Antoshechkin I."/>
            <person name="Lee M.M."/>
            <person name="Goodwin Z."/>
            <person name="Lu X."/>
            <person name="Lewis E.E."/>
            <person name="Goodrich-Blair H."/>
            <person name="Stock S.P."/>
            <person name="Adams B.J."/>
            <person name="Sternberg P.W."/>
            <person name="Mortazavi A."/>
        </authorList>
    </citation>
    <scope>NUCLEOTIDE SEQUENCE [LARGE SCALE GENOMIC DNA]</scope>
    <source>
        <strain evidence="4 5">ALL</strain>
    </source>
</reference>
<sequence length="112" mass="12405">MLLFEFTLGDFETDKSGVGDFAYWNGTSDGSCGIPVNAAKDMAVALSKELFSYNLCAVCVQITYEHRTIRVPVTDICASCDKEGFLLSEPAFVQFSHDIISRIHANYMFAKC</sequence>
<dbReference type="GO" id="GO:0004869">
    <property type="term" value="F:cysteine-type endopeptidase inhibitor activity"/>
    <property type="evidence" value="ECO:0007669"/>
    <property type="project" value="InterPro"/>
</dbReference>
<comment type="caution">
    <text evidence="4">The sequence shown here is derived from an EMBL/GenBank/DDBJ whole genome shotgun (WGS) entry which is preliminary data.</text>
</comment>
<dbReference type="CDD" id="cd22273">
    <property type="entry name" value="DPBB_SPI-like"/>
    <property type="match status" value="1"/>
</dbReference>
<keyword evidence="2" id="KW-0648">Protein biosynthesis</keyword>
<dbReference type="GO" id="GO:0003746">
    <property type="term" value="F:translation elongation factor activity"/>
    <property type="evidence" value="ECO:0007669"/>
    <property type="project" value="UniProtKB-UniRule"/>
</dbReference>
<keyword evidence="2" id="KW-0251">Elongation factor</keyword>
<evidence type="ECO:0000256" key="1">
    <source>
        <dbReference type="ARBA" id="ARBA00022729"/>
    </source>
</evidence>
<evidence type="ECO:0000313" key="5">
    <source>
        <dbReference type="Proteomes" id="UP000298663"/>
    </source>
</evidence>
<feature type="domain" description="EF-1-gamma C-terminal" evidence="3">
    <location>
        <begin position="1"/>
        <end position="43"/>
    </location>
</feature>
<dbReference type="InterPro" id="IPR051477">
    <property type="entry name" value="Expansin_CellWall"/>
</dbReference>
<dbReference type="Proteomes" id="UP000298663">
    <property type="component" value="Unassembled WGS sequence"/>
</dbReference>